<organism evidence="8 11">
    <name type="scientific">Azotobacter beijerinckii</name>
    <dbReference type="NCBI Taxonomy" id="170623"/>
    <lineage>
        <taxon>Bacteria</taxon>
        <taxon>Pseudomonadati</taxon>
        <taxon>Pseudomonadota</taxon>
        <taxon>Gammaproteobacteria</taxon>
        <taxon>Pseudomonadales</taxon>
        <taxon>Pseudomonadaceae</taxon>
        <taxon>Azotobacter</taxon>
    </lineage>
</organism>
<dbReference type="Proteomes" id="UP000199005">
    <property type="component" value="Unassembled WGS sequence"/>
</dbReference>
<proteinExistence type="inferred from homology"/>
<keyword evidence="6" id="KW-1003">Cell membrane</keyword>
<keyword evidence="3 6" id="KW-0812">Transmembrane</keyword>
<evidence type="ECO:0000313" key="9">
    <source>
        <dbReference type="EMBL" id="SEQ49374.1"/>
    </source>
</evidence>
<evidence type="ECO:0000313" key="10">
    <source>
        <dbReference type="Proteomes" id="UP000199005"/>
    </source>
</evidence>
<dbReference type="InterPro" id="IPR002781">
    <property type="entry name" value="TM_pro_TauE-like"/>
</dbReference>
<feature type="transmembrane region" description="Helical" evidence="6">
    <location>
        <begin position="173"/>
        <end position="196"/>
    </location>
</feature>
<dbReference type="AlphaFoldDB" id="A0A1H6YXP1"/>
<dbReference type="EMBL" id="FOFJ01000012">
    <property type="protein sequence ID" value="SEQ49374.1"/>
    <property type="molecule type" value="Genomic_DNA"/>
</dbReference>
<dbReference type="EMBL" id="FNYO01000045">
    <property type="protein sequence ID" value="SEJ16056.1"/>
    <property type="molecule type" value="Genomic_DNA"/>
</dbReference>
<evidence type="ECO:0000256" key="5">
    <source>
        <dbReference type="ARBA" id="ARBA00023136"/>
    </source>
</evidence>
<protein>
    <recommendedName>
        <fullName evidence="6">Probable membrane transporter protein</fullName>
    </recommendedName>
</protein>
<evidence type="ECO:0000313" key="8">
    <source>
        <dbReference type="EMBL" id="SEJ42030.1"/>
    </source>
</evidence>
<dbReference type="PANTHER" id="PTHR43701">
    <property type="entry name" value="MEMBRANE TRANSPORTER PROTEIN MJ0441-RELATED"/>
    <property type="match status" value="1"/>
</dbReference>
<evidence type="ECO:0000313" key="11">
    <source>
        <dbReference type="Proteomes" id="UP000199250"/>
    </source>
</evidence>
<dbReference type="InterPro" id="IPR051598">
    <property type="entry name" value="TSUP/Inactive_protease-like"/>
</dbReference>
<evidence type="ECO:0000256" key="3">
    <source>
        <dbReference type="ARBA" id="ARBA00022692"/>
    </source>
</evidence>
<feature type="transmembrane region" description="Helical" evidence="6">
    <location>
        <begin position="135"/>
        <end position="161"/>
    </location>
</feature>
<comment type="subcellular location">
    <subcellularLocation>
        <location evidence="6">Cell membrane</location>
        <topology evidence="6">Multi-pass membrane protein</topology>
    </subcellularLocation>
    <subcellularLocation>
        <location evidence="1">Membrane</location>
        <topology evidence="1">Multi-pass membrane protein</topology>
    </subcellularLocation>
</comment>
<evidence type="ECO:0000256" key="4">
    <source>
        <dbReference type="ARBA" id="ARBA00022989"/>
    </source>
</evidence>
<evidence type="ECO:0000256" key="1">
    <source>
        <dbReference type="ARBA" id="ARBA00004141"/>
    </source>
</evidence>
<comment type="similarity">
    <text evidence="2 6">Belongs to the 4-toluene sulfonate uptake permease (TSUP) (TC 2.A.102) family.</text>
</comment>
<evidence type="ECO:0000313" key="7">
    <source>
        <dbReference type="EMBL" id="SEJ16056.1"/>
    </source>
</evidence>
<evidence type="ECO:0000256" key="2">
    <source>
        <dbReference type="ARBA" id="ARBA00009142"/>
    </source>
</evidence>
<dbReference type="GO" id="GO:0005886">
    <property type="term" value="C:plasma membrane"/>
    <property type="evidence" value="ECO:0007669"/>
    <property type="project" value="UniProtKB-SubCell"/>
</dbReference>
<reference evidence="10 11" key="1">
    <citation type="submission" date="2016-10" db="EMBL/GenBank/DDBJ databases">
        <authorList>
            <person name="de Groot N.N."/>
        </authorList>
    </citation>
    <scope>NUCLEOTIDE SEQUENCE [LARGE SCALE GENOMIC DNA]</scope>
    <source>
        <strain evidence="7 10">DSM 1041</strain>
        <strain evidence="8 11">DSM 373</strain>
        <strain evidence="9 12">DSM 378</strain>
    </source>
</reference>
<name>A0A1H6YXP1_9GAMM</name>
<evidence type="ECO:0000313" key="12">
    <source>
        <dbReference type="Proteomes" id="UP000199267"/>
    </source>
</evidence>
<dbReference type="Pfam" id="PF01925">
    <property type="entry name" value="TauE"/>
    <property type="match status" value="1"/>
</dbReference>
<dbReference type="RefSeq" id="WP_090621091.1">
    <property type="nucleotide sequence ID" value="NZ_FNYO01000045.1"/>
</dbReference>
<feature type="transmembrane region" description="Helical" evidence="6">
    <location>
        <begin position="203"/>
        <end position="224"/>
    </location>
</feature>
<feature type="transmembrane region" description="Helical" evidence="6">
    <location>
        <begin position="12"/>
        <end position="39"/>
    </location>
</feature>
<feature type="transmembrane region" description="Helical" evidence="6">
    <location>
        <begin position="230"/>
        <end position="248"/>
    </location>
</feature>
<feature type="transmembrane region" description="Helical" evidence="6">
    <location>
        <begin position="45"/>
        <end position="65"/>
    </location>
</feature>
<dbReference type="OrthoDB" id="7030574at2"/>
<dbReference type="EMBL" id="FNYQ01000095">
    <property type="protein sequence ID" value="SEJ42030.1"/>
    <property type="molecule type" value="Genomic_DNA"/>
</dbReference>
<keyword evidence="5 6" id="KW-0472">Membrane</keyword>
<dbReference type="STRING" id="170623.SAMN04244579_03335"/>
<accession>A0A1H6YXP1</accession>
<dbReference type="Proteomes" id="UP000199267">
    <property type="component" value="Unassembled WGS sequence"/>
</dbReference>
<sequence>MSLLQFFLDIGLGLVLGCLGGLFGIGGGLIGIPLLGLWFGLDQHLAQGTALVMVIPNVLLALWRYHQHRRIDLRQALTMAGTGFCAAWLGAQAANLLDAEHMRLAFCGFLLVLALWNGLRLFLRSAPGGELSRPWPWLVPLGVGSGVLGGLFGVGGAVLATPLLTTLLGASQVVAQGLSLALAAPSAAVSLATYALHGRVDWALGIPLAVGGLLGIGRGVRMAHALPERALGLSFCGFLVLCTLLLLLD</sequence>
<evidence type="ECO:0000256" key="6">
    <source>
        <dbReference type="RuleBase" id="RU363041"/>
    </source>
</evidence>
<dbReference type="Proteomes" id="UP000199250">
    <property type="component" value="Unassembled WGS sequence"/>
</dbReference>
<keyword evidence="4 6" id="KW-1133">Transmembrane helix</keyword>
<dbReference type="PANTHER" id="PTHR43701:SF2">
    <property type="entry name" value="MEMBRANE TRANSPORTER PROTEIN YJNA-RELATED"/>
    <property type="match status" value="1"/>
</dbReference>
<feature type="transmembrane region" description="Helical" evidence="6">
    <location>
        <begin position="77"/>
        <end position="97"/>
    </location>
</feature>
<feature type="transmembrane region" description="Helical" evidence="6">
    <location>
        <begin position="103"/>
        <end position="123"/>
    </location>
</feature>
<gene>
    <name evidence="8" type="ORF">SAMN04244572_03889</name>
    <name evidence="9" type="ORF">SAMN04244573_01667</name>
    <name evidence="7" type="ORF">SAMN04244579_03335</name>
</gene>